<dbReference type="Gene3D" id="3.90.1560.10">
    <property type="entry name" value="ComB-like"/>
    <property type="match status" value="1"/>
</dbReference>
<keyword evidence="2" id="KW-0812">Transmembrane</keyword>
<evidence type="ECO:0000256" key="1">
    <source>
        <dbReference type="ARBA" id="ARBA00021948"/>
    </source>
</evidence>
<keyword evidence="2" id="KW-1133">Transmembrane helix</keyword>
<comment type="caution">
    <text evidence="3">The sequence shown here is derived from an EMBL/GenBank/DDBJ whole genome shotgun (WGS) entry which is preliminary data.</text>
</comment>
<reference evidence="4" key="1">
    <citation type="submission" date="2018-12" db="EMBL/GenBank/DDBJ databases">
        <title>Tengunoibacter tsumagoiensis gen. nov., sp. nov., Dictyobacter kobayashii sp. nov., D. alpinus sp. nov., and D. joshuensis sp. nov. and description of Dictyobacteraceae fam. nov. within the order Ktedonobacterales isolated from Tengu-no-mugimeshi.</title>
        <authorList>
            <person name="Wang C.M."/>
            <person name="Zheng Y."/>
            <person name="Sakai Y."/>
            <person name="Toyoda A."/>
            <person name="Minakuchi Y."/>
            <person name="Abe K."/>
            <person name="Yokota A."/>
            <person name="Yabe S."/>
        </authorList>
    </citation>
    <scope>NUCLEOTIDE SEQUENCE [LARGE SCALE GENOMIC DNA]</scope>
    <source>
        <strain evidence="4">Uno11</strain>
    </source>
</reference>
<dbReference type="InterPro" id="IPR036702">
    <property type="entry name" value="ComB-like_sf"/>
</dbReference>
<dbReference type="Proteomes" id="UP000287188">
    <property type="component" value="Unassembled WGS sequence"/>
</dbReference>
<evidence type="ECO:0000313" key="3">
    <source>
        <dbReference type="EMBL" id="GCE21551.1"/>
    </source>
</evidence>
<dbReference type="GO" id="GO:0050532">
    <property type="term" value="F:2-phosphosulfolactate phosphatase activity"/>
    <property type="evidence" value="ECO:0007669"/>
    <property type="project" value="InterPro"/>
</dbReference>
<organism evidence="3 4">
    <name type="scientific">Dictyobacter kobayashii</name>
    <dbReference type="NCBI Taxonomy" id="2014872"/>
    <lineage>
        <taxon>Bacteria</taxon>
        <taxon>Bacillati</taxon>
        <taxon>Chloroflexota</taxon>
        <taxon>Ktedonobacteria</taxon>
        <taxon>Ktedonobacterales</taxon>
        <taxon>Dictyobacteraceae</taxon>
        <taxon>Dictyobacter</taxon>
    </lineage>
</organism>
<dbReference type="RefSeq" id="WP_246035467.1">
    <property type="nucleotide sequence ID" value="NZ_BIFS01000001.1"/>
</dbReference>
<dbReference type="GO" id="GO:0000287">
    <property type="term" value="F:magnesium ion binding"/>
    <property type="evidence" value="ECO:0007669"/>
    <property type="project" value="InterPro"/>
</dbReference>
<keyword evidence="2" id="KW-0472">Membrane</keyword>
<proteinExistence type="predicted"/>
<keyword evidence="4" id="KW-1185">Reference proteome</keyword>
<gene>
    <name evidence="3" type="ORF">KDK_53510</name>
</gene>
<dbReference type="AlphaFoldDB" id="A0A402AR28"/>
<feature type="transmembrane region" description="Helical" evidence="2">
    <location>
        <begin position="20"/>
        <end position="40"/>
    </location>
</feature>
<protein>
    <recommendedName>
        <fullName evidence="1">Probable 2-phosphosulfolactate phosphatase</fullName>
    </recommendedName>
</protein>
<sequence>MLASPNGATCSQYGRQVPFLFVGTLINAEAVAAVVAALLATRSDLAVTIIACGERWNVPSISPKGEEMRVAIEDYLGAGALLSYLPYAKSPEAVVCEGAFRQAKDQLAALLWECGSGRELRARGFEQDVVHASQLNRYQTVPAMRDGAICAWSRADG</sequence>
<name>A0A402AR28_9CHLR</name>
<dbReference type="SUPFAM" id="SSF142823">
    <property type="entry name" value="ComB-like"/>
    <property type="match status" value="1"/>
</dbReference>
<dbReference type="InterPro" id="IPR005238">
    <property type="entry name" value="ComB-like"/>
</dbReference>
<dbReference type="EMBL" id="BIFS01000001">
    <property type="protein sequence ID" value="GCE21551.1"/>
    <property type="molecule type" value="Genomic_DNA"/>
</dbReference>
<dbReference type="Pfam" id="PF04029">
    <property type="entry name" value="2-ph_phosp"/>
    <property type="match status" value="1"/>
</dbReference>
<accession>A0A402AR28</accession>
<evidence type="ECO:0000313" key="4">
    <source>
        <dbReference type="Proteomes" id="UP000287188"/>
    </source>
</evidence>
<evidence type="ECO:0000256" key="2">
    <source>
        <dbReference type="SAM" id="Phobius"/>
    </source>
</evidence>